<organism evidence="1 2">
    <name type="scientific">Quillaja saponaria</name>
    <name type="common">Soap bark tree</name>
    <dbReference type="NCBI Taxonomy" id="32244"/>
    <lineage>
        <taxon>Eukaryota</taxon>
        <taxon>Viridiplantae</taxon>
        <taxon>Streptophyta</taxon>
        <taxon>Embryophyta</taxon>
        <taxon>Tracheophyta</taxon>
        <taxon>Spermatophyta</taxon>
        <taxon>Magnoliopsida</taxon>
        <taxon>eudicotyledons</taxon>
        <taxon>Gunneridae</taxon>
        <taxon>Pentapetalae</taxon>
        <taxon>rosids</taxon>
        <taxon>fabids</taxon>
        <taxon>Fabales</taxon>
        <taxon>Quillajaceae</taxon>
        <taxon>Quillaja</taxon>
    </lineage>
</organism>
<sequence length="79" mass="9072">MELVVAIAAKAAEYTVAPIGRQLGYMIFLKSNTDNLKTKVQLVVETRERVQHRIDAARMNGEEIEFDVQNWLSQVDDFF</sequence>
<accession>A0AAD7PDM2</accession>
<comment type="caution">
    <text evidence="1">The sequence shown here is derived from an EMBL/GenBank/DDBJ whole genome shotgun (WGS) entry which is preliminary data.</text>
</comment>
<reference evidence="1" key="1">
    <citation type="journal article" date="2023" name="Science">
        <title>Elucidation of the pathway for biosynthesis of saponin adjuvants from the soapbark tree.</title>
        <authorList>
            <person name="Reed J."/>
            <person name="Orme A."/>
            <person name="El-Demerdash A."/>
            <person name="Owen C."/>
            <person name="Martin L.B.B."/>
            <person name="Misra R.C."/>
            <person name="Kikuchi S."/>
            <person name="Rejzek M."/>
            <person name="Martin A.C."/>
            <person name="Harkess A."/>
            <person name="Leebens-Mack J."/>
            <person name="Louveau T."/>
            <person name="Stephenson M.J."/>
            <person name="Osbourn A."/>
        </authorList>
    </citation>
    <scope>NUCLEOTIDE SEQUENCE</scope>
    <source>
        <strain evidence="1">S10</strain>
    </source>
</reference>
<keyword evidence="2" id="KW-1185">Reference proteome</keyword>
<protein>
    <submittedName>
        <fullName evidence="1">Disease resistance protein</fullName>
    </submittedName>
</protein>
<dbReference type="Proteomes" id="UP001163823">
    <property type="component" value="Chromosome 11"/>
</dbReference>
<dbReference type="AlphaFoldDB" id="A0AAD7PDM2"/>
<evidence type="ECO:0000313" key="2">
    <source>
        <dbReference type="Proteomes" id="UP001163823"/>
    </source>
</evidence>
<name>A0AAD7PDM2_QUISA</name>
<proteinExistence type="predicted"/>
<dbReference type="EMBL" id="JARAOO010000011">
    <property type="protein sequence ID" value="KAJ7950940.1"/>
    <property type="molecule type" value="Genomic_DNA"/>
</dbReference>
<dbReference type="KEGG" id="qsa:O6P43_027057"/>
<gene>
    <name evidence="1" type="ORF">O6P43_027057</name>
</gene>
<evidence type="ECO:0000313" key="1">
    <source>
        <dbReference type="EMBL" id="KAJ7950940.1"/>
    </source>
</evidence>